<feature type="transmembrane region" description="Helical" evidence="5">
    <location>
        <begin position="171"/>
        <end position="188"/>
    </location>
</feature>
<feature type="transmembrane region" description="Helical" evidence="5">
    <location>
        <begin position="327"/>
        <end position="356"/>
    </location>
</feature>
<evidence type="ECO:0000256" key="4">
    <source>
        <dbReference type="ARBA" id="ARBA00023136"/>
    </source>
</evidence>
<dbReference type="InterPro" id="IPR001902">
    <property type="entry name" value="SLC26A/SulP_fam"/>
</dbReference>
<dbReference type="Proteomes" id="UP000242642">
    <property type="component" value="Unassembled WGS sequence"/>
</dbReference>
<sequence>MIAIVQAYKKGFLAKRFFIKNLIAGLVVGIIALPLAMAFAIASGAKPEQGIYTAIVAGMTVSILGGSRVQIAGPTGAFIVVLAGITAEHGIIGLQIATLMAGIILIAFGLLRLGGIIKFIPTPVILGFTAGIGVVIWISQWPSFLGIPPPQQAFFHEKLAAMFSQFTDIDAMTLVFGMISLAILLIIPKIKAIKWLPASLLVLVISTTLQAMFQFPTVATIGSSFGGIKQGLPEIIIPTFNFVTFTSLIGPAFAIAMLGAIESLLSATVADNMTKSKHHPNQELIGQGIANMLAPIFGGFAATGAIARTAANIKNGGSSPVAGIVHGLFLLSVLVFMAPLATHIPLSSLAAILFVVA</sequence>
<evidence type="ECO:0000256" key="3">
    <source>
        <dbReference type="ARBA" id="ARBA00022989"/>
    </source>
</evidence>
<dbReference type="RefSeq" id="WP_218139454.1">
    <property type="nucleotide sequence ID" value="NZ_FOHV01000004.1"/>
</dbReference>
<keyword evidence="3 5" id="KW-1133">Transmembrane helix</keyword>
<accession>A0A1H9ZYN4</accession>
<keyword evidence="2 5" id="KW-0812">Transmembrane</keyword>
<dbReference type="PANTHER" id="PTHR11814">
    <property type="entry name" value="SULFATE TRANSPORTER"/>
    <property type="match status" value="1"/>
</dbReference>
<evidence type="ECO:0000313" key="8">
    <source>
        <dbReference type="Proteomes" id="UP000242642"/>
    </source>
</evidence>
<dbReference type="Pfam" id="PF00916">
    <property type="entry name" value="Sulfate_transp"/>
    <property type="match status" value="1"/>
</dbReference>
<name>A0A1H9ZYN4_9GAMM</name>
<evidence type="ECO:0000256" key="5">
    <source>
        <dbReference type="SAM" id="Phobius"/>
    </source>
</evidence>
<protein>
    <submittedName>
        <fullName evidence="7">Sulfate permease family protein</fullName>
    </submittedName>
</protein>
<feature type="transmembrane region" description="Helical" evidence="5">
    <location>
        <begin position="195"/>
        <end position="215"/>
    </location>
</feature>
<reference evidence="8" key="1">
    <citation type="submission" date="2016-10" db="EMBL/GenBank/DDBJ databases">
        <authorList>
            <person name="Varghese N."/>
            <person name="Submissions S."/>
        </authorList>
    </citation>
    <scope>NUCLEOTIDE SEQUENCE [LARGE SCALE GENOMIC DNA]</scope>
    <source>
        <strain evidence="8">DSM 18579</strain>
    </source>
</reference>
<evidence type="ECO:0000256" key="2">
    <source>
        <dbReference type="ARBA" id="ARBA00022692"/>
    </source>
</evidence>
<feature type="transmembrane region" description="Helical" evidence="5">
    <location>
        <begin position="235"/>
        <end position="267"/>
    </location>
</feature>
<organism evidence="7 8">
    <name type="scientific">Thorsellia anophelis DSM 18579</name>
    <dbReference type="NCBI Taxonomy" id="1123402"/>
    <lineage>
        <taxon>Bacteria</taxon>
        <taxon>Pseudomonadati</taxon>
        <taxon>Pseudomonadota</taxon>
        <taxon>Gammaproteobacteria</taxon>
        <taxon>Enterobacterales</taxon>
        <taxon>Thorselliaceae</taxon>
        <taxon>Thorsellia</taxon>
    </lineage>
</organism>
<dbReference type="InterPro" id="IPR011547">
    <property type="entry name" value="SLC26A/SulP_dom"/>
</dbReference>
<feature type="domain" description="SLC26A/SulP transporter" evidence="6">
    <location>
        <begin position="18"/>
        <end position="356"/>
    </location>
</feature>
<feature type="transmembrane region" description="Helical" evidence="5">
    <location>
        <begin position="22"/>
        <end position="42"/>
    </location>
</feature>
<gene>
    <name evidence="7" type="ORF">SAMN02583745_00765</name>
</gene>
<feature type="transmembrane region" description="Helical" evidence="5">
    <location>
        <begin position="91"/>
        <end position="111"/>
    </location>
</feature>
<dbReference type="AlphaFoldDB" id="A0A1H9ZYN4"/>
<dbReference type="STRING" id="1123402.SAMN02583745_00765"/>
<dbReference type="GO" id="GO:0016020">
    <property type="term" value="C:membrane"/>
    <property type="evidence" value="ECO:0007669"/>
    <property type="project" value="UniProtKB-SubCell"/>
</dbReference>
<dbReference type="GO" id="GO:0055085">
    <property type="term" value="P:transmembrane transport"/>
    <property type="evidence" value="ECO:0007669"/>
    <property type="project" value="InterPro"/>
</dbReference>
<evidence type="ECO:0000259" key="6">
    <source>
        <dbReference type="Pfam" id="PF00916"/>
    </source>
</evidence>
<dbReference type="EMBL" id="FOHV01000004">
    <property type="protein sequence ID" value="SES86875.1"/>
    <property type="molecule type" value="Genomic_DNA"/>
</dbReference>
<evidence type="ECO:0000313" key="7">
    <source>
        <dbReference type="EMBL" id="SES86875.1"/>
    </source>
</evidence>
<comment type="subcellular location">
    <subcellularLocation>
        <location evidence="1">Membrane</location>
        <topology evidence="1">Multi-pass membrane protein</topology>
    </subcellularLocation>
</comment>
<evidence type="ECO:0000256" key="1">
    <source>
        <dbReference type="ARBA" id="ARBA00004141"/>
    </source>
</evidence>
<feature type="transmembrane region" description="Helical" evidence="5">
    <location>
        <begin position="123"/>
        <end position="141"/>
    </location>
</feature>
<feature type="transmembrane region" description="Helical" evidence="5">
    <location>
        <begin position="288"/>
        <end position="307"/>
    </location>
</feature>
<keyword evidence="4 5" id="KW-0472">Membrane</keyword>
<proteinExistence type="predicted"/>
<keyword evidence="8" id="KW-1185">Reference proteome</keyword>